<dbReference type="CDD" id="cd04301">
    <property type="entry name" value="NAT_SF"/>
    <property type="match status" value="1"/>
</dbReference>
<evidence type="ECO:0000259" key="4">
    <source>
        <dbReference type="PROSITE" id="PS51186"/>
    </source>
</evidence>
<dbReference type="AlphaFoldDB" id="D8LVN1"/>
<proteinExistence type="inferred from homology"/>
<evidence type="ECO:0000256" key="1">
    <source>
        <dbReference type="ARBA" id="ARBA00022679"/>
    </source>
</evidence>
<dbReference type="PROSITE" id="PS51186">
    <property type="entry name" value="GNAT"/>
    <property type="match status" value="1"/>
</dbReference>
<dbReference type="FunCoup" id="D8LVN1">
    <property type="interactions" value="216"/>
</dbReference>
<keyword evidence="6" id="KW-1185">Reference proteome</keyword>
<dbReference type="Pfam" id="PF00583">
    <property type="entry name" value="Acetyltransf_1"/>
    <property type="match status" value="1"/>
</dbReference>
<dbReference type="GeneID" id="24917595"/>
<dbReference type="PANTHER" id="PTHR23091:SF4">
    <property type="entry name" value="N-TERMINAL AMINO-ACID N(ALPHA)-ACETYLTRANSFERASE NATA"/>
    <property type="match status" value="1"/>
</dbReference>
<dbReference type="InParanoid" id="D8LVN1"/>
<dbReference type="GO" id="GO:0031415">
    <property type="term" value="C:NatA complex"/>
    <property type="evidence" value="ECO:0007669"/>
    <property type="project" value="InterPro"/>
</dbReference>
<dbReference type="EMBL" id="FN668638">
    <property type="protein sequence ID" value="CBK19870.2"/>
    <property type="molecule type" value="Genomic_DNA"/>
</dbReference>
<dbReference type="Proteomes" id="UP000008312">
    <property type="component" value="Unassembled WGS sequence"/>
</dbReference>
<evidence type="ECO:0000313" key="5">
    <source>
        <dbReference type="EMBL" id="CBK19870.2"/>
    </source>
</evidence>
<organism evidence="5">
    <name type="scientific">Blastocystis hominis</name>
    <dbReference type="NCBI Taxonomy" id="12968"/>
    <lineage>
        <taxon>Eukaryota</taxon>
        <taxon>Sar</taxon>
        <taxon>Stramenopiles</taxon>
        <taxon>Bigyra</taxon>
        <taxon>Opalozoa</taxon>
        <taxon>Opalinata</taxon>
        <taxon>Blastocystidae</taxon>
        <taxon>Blastocystis</taxon>
    </lineage>
</organism>
<name>D8LVN1_BLAHO</name>
<keyword evidence="2" id="KW-0012">Acyltransferase</keyword>
<keyword evidence="1" id="KW-0808">Transferase</keyword>
<dbReference type="OrthoDB" id="25586at2759"/>
<dbReference type="InterPro" id="IPR045047">
    <property type="entry name" value="Ard1-like"/>
</dbReference>
<evidence type="ECO:0000313" key="6">
    <source>
        <dbReference type="Proteomes" id="UP000008312"/>
    </source>
</evidence>
<dbReference type="PANTHER" id="PTHR23091">
    <property type="entry name" value="N-TERMINAL ACETYLTRANSFERASE"/>
    <property type="match status" value="1"/>
</dbReference>
<comment type="similarity">
    <text evidence="3">Belongs to the acetyltransferase family. ARD1 subfamily.</text>
</comment>
<dbReference type="InterPro" id="IPR000182">
    <property type="entry name" value="GNAT_dom"/>
</dbReference>
<dbReference type="OMA" id="WQLELKE"/>
<dbReference type="SUPFAM" id="SSF55729">
    <property type="entry name" value="Acyl-CoA N-acyltransferases (Nat)"/>
    <property type="match status" value="1"/>
</dbReference>
<dbReference type="InterPro" id="IPR016181">
    <property type="entry name" value="Acyl_CoA_acyltransferase"/>
</dbReference>
<dbReference type="GO" id="GO:1990189">
    <property type="term" value="F:protein N-terminal-serine acetyltransferase activity"/>
    <property type="evidence" value="ECO:0007669"/>
    <property type="project" value="TreeGrafter"/>
</dbReference>
<sequence>MNFYYYHLLTWPDLSWVAENEEGDIVGYVLGKINEDDSTMGQITSVAVNRSYRRLGLAKKLMRQSQIKMIEVYNCKTCALHVRESNYAARHMYESVLGFKYCFYCRVMNRLMETDYKYYGDGENGLALRLDLQKVRDEYNIPPYKGPVKEKETKSKSSK</sequence>
<reference evidence="5" key="1">
    <citation type="submission" date="2010-02" db="EMBL/GenBank/DDBJ databases">
        <title>Sequencing and annotation of the Blastocystis hominis genome.</title>
        <authorList>
            <person name="Wincker P."/>
        </authorList>
    </citation>
    <scope>NUCLEOTIDE SEQUENCE</scope>
    <source>
        <strain evidence="5">Singapore isolate B</strain>
    </source>
</reference>
<gene>
    <name evidence="5" type="ORF">GSBLH_T00000280001</name>
</gene>
<dbReference type="Gene3D" id="3.40.630.30">
    <property type="match status" value="1"/>
</dbReference>
<accession>D8LVN1</accession>
<evidence type="ECO:0000256" key="2">
    <source>
        <dbReference type="ARBA" id="ARBA00023315"/>
    </source>
</evidence>
<dbReference type="RefSeq" id="XP_012893918.1">
    <property type="nucleotide sequence ID" value="XM_013038464.1"/>
</dbReference>
<feature type="domain" description="N-acetyltransferase" evidence="4">
    <location>
        <begin position="1"/>
        <end position="133"/>
    </location>
</feature>
<dbReference type="GO" id="GO:1990190">
    <property type="term" value="F:protein-N-terminal-glutamate acetyltransferase activity"/>
    <property type="evidence" value="ECO:0007669"/>
    <property type="project" value="TreeGrafter"/>
</dbReference>
<protein>
    <recommendedName>
        <fullName evidence="4">N-acetyltransferase domain-containing protein</fullName>
    </recommendedName>
</protein>
<evidence type="ECO:0000256" key="3">
    <source>
        <dbReference type="ARBA" id="ARBA00025786"/>
    </source>
</evidence>